<dbReference type="Proteomes" id="UP000228680">
    <property type="component" value="Unassembled WGS sequence"/>
</dbReference>
<accession>A0A2M9F0N7</accession>
<feature type="region of interest" description="Disordered" evidence="2">
    <location>
        <begin position="100"/>
        <end position="125"/>
    </location>
</feature>
<dbReference type="GO" id="GO:0044780">
    <property type="term" value="P:bacterial-type flagellum assembly"/>
    <property type="evidence" value="ECO:0007669"/>
    <property type="project" value="InterPro"/>
</dbReference>
<dbReference type="InterPro" id="IPR036679">
    <property type="entry name" value="FlgN-like_sf"/>
</dbReference>
<dbReference type="RefSeq" id="WP_100353577.1">
    <property type="nucleotide sequence ID" value="NZ_PCGR01000002.1"/>
</dbReference>
<evidence type="ECO:0008006" key="5">
    <source>
        <dbReference type="Google" id="ProtNLM"/>
    </source>
</evidence>
<gene>
    <name evidence="3" type="ORF">CQS04_07700</name>
</gene>
<evidence type="ECO:0000256" key="1">
    <source>
        <dbReference type="ARBA" id="ARBA00022795"/>
    </source>
</evidence>
<evidence type="ECO:0000313" key="4">
    <source>
        <dbReference type="Proteomes" id="UP000228680"/>
    </source>
</evidence>
<organism evidence="3 4">
    <name type="scientific">Chryseomicrobium excrementi</name>
    <dbReference type="NCBI Taxonomy" id="2041346"/>
    <lineage>
        <taxon>Bacteria</taxon>
        <taxon>Bacillati</taxon>
        <taxon>Bacillota</taxon>
        <taxon>Bacilli</taxon>
        <taxon>Bacillales</taxon>
        <taxon>Caryophanaceae</taxon>
        <taxon>Chryseomicrobium</taxon>
    </lineage>
</organism>
<comment type="caution">
    <text evidence="3">The sequence shown here is derived from an EMBL/GenBank/DDBJ whole genome shotgun (WGS) entry which is preliminary data.</text>
</comment>
<dbReference type="InterPro" id="IPR007809">
    <property type="entry name" value="FlgN-like"/>
</dbReference>
<dbReference type="AlphaFoldDB" id="A0A2M9F0N7"/>
<name>A0A2M9F0N7_9BACL</name>
<dbReference type="OrthoDB" id="9842806at2"/>
<evidence type="ECO:0000313" key="3">
    <source>
        <dbReference type="EMBL" id="PJK17031.1"/>
    </source>
</evidence>
<dbReference type="EMBL" id="PCGR01000002">
    <property type="protein sequence ID" value="PJK17031.1"/>
    <property type="molecule type" value="Genomic_DNA"/>
</dbReference>
<reference evidence="3 4" key="1">
    <citation type="submission" date="2017-10" db="EMBL/GenBank/DDBJ databases">
        <title>Draft genome of Chryseomicrobium casticus sp. nov.</title>
        <authorList>
            <person name="Chakraborty R."/>
            <person name="Saha T."/>
        </authorList>
    </citation>
    <scope>NUCLEOTIDE SEQUENCE [LARGE SCALE GENOMIC DNA]</scope>
    <source>
        <strain evidence="3 4">ET03</strain>
    </source>
</reference>
<dbReference type="Pfam" id="PF05130">
    <property type="entry name" value="FlgN"/>
    <property type="match status" value="1"/>
</dbReference>
<keyword evidence="1" id="KW-1005">Bacterial flagellum biogenesis</keyword>
<sequence length="125" mass="14432">MSEQGTALLQYMSELVDIAQKKQKAIVNREVTELDALNKQEIRLLKQLSQFEKEITKVPQDVGDELVRYQLALREQLQLNEQLLQDALQFTQHMLTQLTEQNDSPGYKPHQVAAQSRPMAFDHKA</sequence>
<protein>
    <recommendedName>
        <fullName evidence="5">Flagellar protein FlgN</fullName>
    </recommendedName>
</protein>
<evidence type="ECO:0000256" key="2">
    <source>
        <dbReference type="SAM" id="MobiDB-lite"/>
    </source>
</evidence>
<proteinExistence type="predicted"/>
<dbReference type="Gene3D" id="1.20.58.300">
    <property type="entry name" value="FlgN-like"/>
    <property type="match status" value="1"/>
</dbReference>
<dbReference type="SUPFAM" id="SSF140566">
    <property type="entry name" value="FlgN-like"/>
    <property type="match status" value="1"/>
</dbReference>
<keyword evidence="4" id="KW-1185">Reference proteome</keyword>